<sequence length="49" mass="5436">MILTSALLSGIWTDILATLSFISDHHFKRLVSVCDTRTRSPKAGLMMNS</sequence>
<accession>A0A183NI98</accession>
<evidence type="ECO:0000313" key="2">
    <source>
        <dbReference type="Proteomes" id="UP000269396"/>
    </source>
</evidence>
<organism evidence="1 2">
    <name type="scientific">Schistosoma mattheei</name>
    <dbReference type="NCBI Taxonomy" id="31246"/>
    <lineage>
        <taxon>Eukaryota</taxon>
        <taxon>Metazoa</taxon>
        <taxon>Spiralia</taxon>
        <taxon>Lophotrochozoa</taxon>
        <taxon>Platyhelminthes</taxon>
        <taxon>Trematoda</taxon>
        <taxon>Digenea</taxon>
        <taxon>Strigeidida</taxon>
        <taxon>Schistosomatoidea</taxon>
        <taxon>Schistosomatidae</taxon>
        <taxon>Schistosoma</taxon>
    </lineage>
</organism>
<evidence type="ECO:0000313" key="1">
    <source>
        <dbReference type="EMBL" id="VDO81854.1"/>
    </source>
</evidence>
<dbReference type="EMBL" id="UZAL01002215">
    <property type="protein sequence ID" value="VDO81854.1"/>
    <property type="molecule type" value="Genomic_DNA"/>
</dbReference>
<gene>
    <name evidence="1" type="ORF">SMTD_LOCUS1833</name>
</gene>
<proteinExistence type="predicted"/>
<keyword evidence="2" id="KW-1185">Reference proteome</keyword>
<name>A0A183NI98_9TREM</name>
<protein>
    <submittedName>
        <fullName evidence="1">Uncharacterized protein</fullName>
    </submittedName>
</protein>
<dbReference type="AlphaFoldDB" id="A0A183NI98"/>
<reference evidence="1 2" key="1">
    <citation type="submission" date="2018-11" db="EMBL/GenBank/DDBJ databases">
        <authorList>
            <consortium name="Pathogen Informatics"/>
        </authorList>
    </citation>
    <scope>NUCLEOTIDE SEQUENCE [LARGE SCALE GENOMIC DNA]</scope>
    <source>
        <strain>Denwood</strain>
        <strain evidence="2">Zambia</strain>
    </source>
</reference>
<dbReference type="Proteomes" id="UP000269396">
    <property type="component" value="Unassembled WGS sequence"/>
</dbReference>